<feature type="domain" description="ScoMcrA-like SRA" evidence="1">
    <location>
        <begin position="12"/>
        <end position="143"/>
    </location>
</feature>
<evidence type="ECO:0000259" key="1">
    <source>
        <dbReference type="Pfam" id="PF26348"/>
    </source>
</evidence>
<protein>
    <recommendedName>
        <fullName evidence="1">ScoMcrA-like SRA domain-containing protein</fullName>
    </recommendedName>
</protein>
<dbReference type="RefSeq" id="YP_010655081.1">
    <property type="nucleotide sequence ID" value="NC_070819.1"/>
</dbReference>
<dbReference type="GeneID" id="77930937"/>
<reference evidence="2 3" key="1">
    <citation type="submission" date="2019-05" db="EMBL/GenBank/DDBJ databases">
        <authorList>
            <person name="Burnell J."/>
            <person name="Dorr H."/>
            <person name="Griffin H."/>
            <person name="Jordan N."/>
            <person name="Molloy S.D."/>
            <person name="Garlena R.A."/>
            <person name="Russell D.A."/>
            <person name="Pope W.H."/>
            <person name="Jacobs-Sera D."/>
            <person name="Hatfull G.F."/>
        </authorList>
    </citation>
    <scope>NUCLEOTIDE SEQUENCE [LARGE SCALE GENOMIC DNA]</scope>
</reference>
<proteinExistence type="predicted"/>
<accession>A0A515MID0</accession>
<sequence length="298" mass="32965">MSNWNISPGERIRRAQVHAQFGGQTQGGISTSSTSSNIMIFADPVRSRDHGYDLFEGQQHDGTFHFTGQGQLGDMTLTGPNRRLLEAPANGDAIRLFLGAPPWATYVGAYTLDDPPFRWEQMPDRTGAQRKGIVFHLAPVDADPDLIPVVPEIHDLSSTEWEPRNSTAYSVNVTVAEQLAQREEFKLEARFGNWLRSRNHIVKTLHIRAGGRALNPDVFDETDQTIFEVKASASSEDVRMAIGQILDYARMAKKVNGIDAAAAILVPSRPSTDLVGLCADLKIAVWIPKRSEFVRITS</sequence>
<dbReference type="Pfam" id="PF26348">
    <property type="entry name" value="SRA_ScoMcrA"/>
    <property type="match status" value="1"/>
</dbReference>
<dbReference type="EMBL" id="MK967384">
    <property type="protein sequence ID" value="QDM56410.1"/>
    <property type="molecule type" value="Genomic_DNA"/>
</dbReference>
<evidence type="ECO:0000313" key="2">
    <source>
        <dbReference type="EMBL" id="QDM56410.1"/>
    </source>
</evidence>
<dbReference type="Proteomes" id="UP000319161">
    <property type="component" value="Segment"/>
</dbReference>
<gene>
    <name evidence="2" type="primary">63</name>
    <name evidence="2" type="ORF">SEA_SIDIOUS_63</name>
</gene>
<evidence type="ECO:0000313" key="3">
    <source>
        <dbReference type="Proteomes" id="UP000319161"/>
    </source>
</evidence>
<organism evidence="2 3">
    <name type="scientific">Gordonia phage Sidious</name>
    <dbReference type="NCBI Taxonomy" id="2591118"/>
    <lineage>
        <taxon>Viruses</taxon>
        <taxon>Duplodnaviria</taxon>
        <taxon>Heunggongvirae</taxon>
        <taxon>Uroviricota</taxon>
        <taxon>Caudoviricetes</taxon>
        <taxon>Sidiousvirus</taxon>
        <taxon>Sidiousvirus sidious</taxon>
    </lineage>
</organism>
<dbReference type="InterPro" id="IPR058712">
    <property type="entry name" value="SRA_ScoMcrA"/>
</dbReference>
<name>A0A515MID0_9CAUD</name>
<dbReference type="KEGG" id="vg:77930937"/>
<keyword evidence="3" id="KW-1185">Reference proteome</keyword>